<dbReference type="EMBL" id="BARX01000002">
    <property type="protein sequence ID" value="GAD00358.1"/>
    <property type="molecule type" value="Genomic_DNA"/>
</dbReference>
<dbReference type="Proteomes" id="UP000014461">
    <property type="component" value="Unassembled WGS sequence"/>
</dbReference>
<name>R9PGL2_AGAAL</name>
<evidence type="ECO:0000313" key="2">
    <source>
        <dbReference type="EMBL" id="GAD00358.1"/>
    </source>
</evidence>
<dbReference type="CDD" id="cd06532">
    <property type="entry name" value="Glyco_transf_25"/>
    <property type="match status" value="1"/>
</dbReference>
<comment type="caution">
    <text evidence="2">The sequence shown here is derived from an EMBL/GenBank/DDBJ whole genome shotgun (WGS) entry which is preliminary data.</text>
</comment>
<dbReference type="OrthoDB" id="9816113at2"/>
<dbReference type="AlphaFoldDB" id="R9PGL2"/>
<sequence length="217" mass="25106">MKIFVISLSRSTGRRDLITRELAKTELDFEFFDAVDGVKGEHPLFQKYDEARAKWQGGAGLNAGELGCFASHYLMWQKCIELDESIFVFEDDVLIPDNFYDVFTLLDEVLPRYEYIKLGRGRLRSLWPVGEFVEEEPLGPLQIVKYMRQTDCAHAYALTPSAAKRFVKNASSWIHPVDDYMDKEQLSEVLQFGVEPRYVFQRGEDSDIKQTIDENTK</sequence>
<dbReference type="InterPro" id="IPR002654">
    <property type="entry name" value="Glyco_trans_25"/>
</dbReference>
<gene>
    <name evidence="2" type="ORF">AALB_0438</name>
</gene>
<reference evidence="2" key="1">
    <citation type="journal article" date="2013" name="Genome Announc.">
        <title>Draft Genome Sequence of Agarivorans albus Strain MKT 106T, an Agarolytic Marine Bacterium.</title>
        <authorList>
            <person name="Yasuike M."/>
            <person name="Nakamura Y."/>
            <person name="Kai W."/>
            <person name="Fujiwara A."/>
            <person name="Fukui Y."/>
            <person name="Satomi M."/>
            <person name="Sano M."/>
        </authorList>
    </citation>
    <scope>NUCLEOTIDE SEQUENCE [LARGE SCALE GENOMIC DNA]</scope>
</reference>
<evidence type="ECO:0000313" key="3">
    <source>
        <dbReference type="Proteomes" id="UP000014461"/>
    </source>
</evidence>
<keyword evidence="3" id="KW-1185">Reference proteome</keyword>
<protein>
    <submittedName>
        <fullName evidence="2">Beta-1,4-galactosyltransferase</fullName>
    </submittedName>
</protein>
<dbReference type="STRING" id="1331007.AALB_0438"/>
<dbReference type="GO" id="GO:0016757">
    <property type="term" value="F:glycosyltransferase activity"/>
    <property type="evidence" value="ECO:0007669"/>
    <property type="project" value="UniProtKB-KW"/>
</dbReference>
<organism evidence="2 3">
    <name type="scientific">Agarivorans albus MKT 106</name>
    <dbReference type="NCBI Taxonomy" id="1331007"/>
    <lineage>
        <taxon>Bacteria</taxon>
        <taxon>Pseudomonadati</taxon>
        <taxon>Pseudomonadota</taxon>
        <taxon>Gammaproteobacteria</taxon>
        <taxon>Alteromonadales</taxon>
        <taxon>Alteromonadaceae</taxon>
        <taxon>Agarivorans</taxon>
    </lineage>
</organism>
<dbReference type="Pfam" id="PF01755">
    <property type="entry name" value="Glyco_transf_25"/>
    <property type="match status" value="1"/>
</dbReference>
<accession>R9PGL2</accession>
<keyword evidence="2" id="KW-0328">Glycosyltransferase</keyword>
<keyword evidence="2" id="KW-0808">Transferase</keyword>
<dbReference type="RefSeq" id="WP_016400126.1">
    <property type="nucleotide sequence ID" value="NZ_BARX01000002.1"/>
</dbReference>
<evidence type="ECO:0000259" key="1">
    <source>
        <dbReference type="Pfam" id="PF01755"/>
    </source>
</evidence>
<proteinExistence type="predicted"/>
<feature type="domain" description="Glycosyl transferase family 25" evidence="1">
    <location>
        <begin position="2"/>
        <end position="181"/>
    </location>
</feature>